<comment type="similarity">
    <text evidence="6 7">Belongs to the class I-like SAM-binding methyltransferase superfamily. C5-methyltransferase family.</text>
</comment>
<evidence type="ECO:0000256" key="6">
    <source>
        <dbReference type="PROSITE-ProRule" id="PRU01016"/>
    </source>
</evidence>
<name>A0ABZ1ARW8_AROEV</name>
<organism evidence="9 10">
    <name type="scientific">Aromatoleum evansii</name>
    <name type="common">Azoarcus evansii</name>
    <dbReference type="NCBI Taxonomy" id="59406"/>
    <lineage>
        <taxon>Bacteria</taxon>
        <taxon>Pseudomonadati</taxon>
        <taxon>Pseudomonadota</taxon>
        <taxon>Betaproteobacteria</taxon>
        <taxon>Rhodocyclales</taxon>
        <taxon>Rhodocyclaceae</taxon>
        <taxon>Aromatoleum</taxon>
    </lineage>
</organism>
<comment type="catalytic activity">
    <reaction evidence="5 8">
        <text>a 2'-deoxycytidine in DNA + S-adenosyl-L-methionine = a 5-methyl-2'-deoxycytidine in DNA + S-adenosyl-L-homocysteine + H(+)</text>
        <dbReference type="Rhea" id="RHEA:13681"/>
        <dbReference type="Rhea" id="RHEA-COMP:11369"/>
        <dbReference type="Rhea" id="RHEA-COMP:11370"/>
        <dbReference type="ChEBI" id="CHEBI:15378"/>
        <dbReference type="ChEBI" id="CHEBI:57856"/>
        <dbReference type="ChEBI" id="CHEBI:59789"/>
        <dbReference type="ChEBI" id="CHEBI:85452"/>
        <dbReference type="ChEBI" id="CHEBI:85454"/>
        <dbReference type="EC" id="2.1.1.37"/>
    </reaction>
</comment>
<dbReference type="Gene3D" id="3.40.50.150">
    <property type="entry name" value="Vaccinia Virus protein VP39"/>
    <property type="match status" value="1"/>
</dbReference>
<evidence type="ECO:0000256" key="5">
    <source>
        <dbReference type="ARBA" id="ARBA00047422"/>
    </source>
</evidence>
<feature type="active site" evidence="6">
    <location>
        <position position="78"/>
    </location>
</feature>
<evidence type="ECO:0000256" key="4">
    <source>
        <dbReference type="ARBA" id="ARBA00022747"/>
    </source>
</evidence>
<dbReference type="GO" id="GO:0003886">
    <property type="term" value="F:DNA (cytosine-5-)-methyltransferase activity"/>
    <property type="evidence" value="ECO:0007669"/>
    <property type="project" value="UniProtKB-EC"/>
</dbReference>
<evidence type="ECO:0000256" key="1">
    <source>
        <dbReference type="ARBA" id="ARBA00022603"/>
    </source>
</evidence>
<dbReference type="InterPro" id="IPR029063">
    <property type="entry name" value="SAM-dependent_MTases_sf"/>
</dbReference>
<keyword evidence="3 6" id="KW-0949">S-adenosyl-L-methionine</keyword>
<dbReference type="InterPro" id="IPR018117">
    <property type="entry name" value="C5_DNA_meth_AS"/>
</dbReference>
<keyword evidence="2 6" id="KW-0808">Transferase</keyword>
<evidence type="ECO:0000313" key="9">
    <source>
        <dbReference type="EMBL" id="WRL47994.1"/>
    </source>
</evidence>
<reference evidence="9 10" key="1">
    <citation type="submission" date="2023-12" db="EMBL/GenBank/DDBJ databases">
        <title>A. evansii MAY27, complete genome.</title>
        <authorList>
            <person name="Wang Y."/>
        </authorList>
    </citation>
    <scope>NUCLEOTIDE SEQUENCE [LARGE SCALE GENOMIC DNA]</scope>
    <source>
        <strain evidence="9 10">MAY27</strain>
    </source>
</reference>
<dbReference type="PANTHER" id="PTHR10629">
    <property type="entry name" value="CYTOSINE-SPECIFIC METHYLTRANSFERASE"/>
    <property type="match status" value="1"/>
</dbReference>
<protein>
    <recommendedName>
        <fullName evidence="8">Cytosine-specific methyltransferase</fullName>
        <ecNumber evidence="8">2.1.1.37</ecNumber>
    </recommendedName>
</protein>
<keyword evidence="10" id="KW-1185">Reference proteome</keyword>
<evidence type="ECO:0000256" key="2">
    <source>
        <dbReference type="ARBA" id="ARBA00022679"/>
    </source>
</evidence>
<dbReference type="EC" id="2.1.1.37" evidence="8"/>
<keyword evidence="1 6" id="KW-0489">Methyltransferase</keyword>
<evidence type="ECO:0000256" key="8">
    <source>
        <dbReference type="RuleBase" id="RU000417"/>
    </source>
</evidence>
<dbReference type="SUPFAM" id="SSF53335">
    <property type="entry name" value="S-adenosyl-L-methionine-dependent methyltransferases"/>
    <property type="match status" value="1"/>
</dbReference>
<accession>A0ABZ1ARW8</accession>
<dbReference type="PROSITE" id="PS51679">
    <property type="entry name" value="SAM_MT_C5"/>
    <property type="match status" value="1"/>
</dbReference>
<dbReference type="InterPro" id="IPR050390">
    <property type="entry name" value="C5-Methyltransferase"/>
</dbReference>
<proteinExistence type="inferred from homology"/>
<dbReference type="GO" id="GO:0032259">
    <property type="term" value="P:methylation"/>
    <property type="evidence" value="ECO:0007669"/>
    <property type="project" value="UniProtKB-KW"/>
</dbReference>
<evidence type="ECO:0000313" key="10">
    <source>
        <dbReference type="Proteomes" id="UP001626593"/>
    </source>
</evidence>
<evidence type="ECO:0000256" key="3">
    <source>
        <dbReference type="ARBA" id="ARBA00022691"/>
    </source>
</evidence>
<dbReference type="InterPro" id="IPR001525">
    <property type="entry name" value="C5_MeTfrase"/>
</dbReference>
<dbReference type="PANTHER" id="PTHR10629:SF50">
    <property type="entry name" value="DNA (CYTOSINE-5)-METHYLTRANSFERASE CMT3"/>
    <property type="match status" value="1"/>
</dbReference>
<dbReference type="EMBL" id="CP141259">
    <property type="protein sequence ID" value="WRL47994.1"/>
    <property type="molecule type" value="Genomic_DNA"/>
</dbReference>
<evidence type="ECO:0000256" key="7">
    <source>
        <dbReference type="RuleBase" id="RU000416"/>
    </source>
</evidence>
<dbReference type="Pfam" id="PF00145">
    <property type="entry name" value="DNA_methylase"/>
    <property type="match status" value="1"/>
</dbReference>
<sequence>MSRSLEVTAIFGGIGGLELGLHRSGHRTTLFCECDREATAVLRRHFEGVPIVSDINCIEEVLGCVSPSSNLLTAGFPCTDLSQAGRTQGFAGGRSSLIRKTIALLEQRRFAHVLIENVPNWRHLHRGEYMSEVLSELERLKYRWAYRTIDALAFGLPQRRRRIFVYATALEGGGDPRDVLFHGNFPAEKSLHGLHEAAHGFYWTEGNRGLGWGEDCVPTLKGGSTISIPSPPAILMPDLSVITPHLQDAERLQGFPAGWTDADSQIQVQGTQQFNQRRRWVLVGNAVNVEVSTWIGERLANLMPYEGDRGTPLIPGDPWPEAAWYDGSTRYAASIGTRPVDRPRQRLANFLHHPGTPLSLRATDGFYRRIDKSRLRLKDGFKDAIKVHLEKMRGAAIVSLPATPKAPESAVLSLSTS</sequence>
<gene>
    <name evidence="9" type="primary">dcm</name>
    <name evidence="9" type="ORF">U5817_08135</name>
</gene>
<dbReference type="PROSITE" id="PS00094">
    <property type="entry name" value="C5_MTASE_1"/>
    <property type="match status" value="1"/>
</dbReference>
<keyword evidence="4" id="KW-0680">Restriction system</keyword>
<dbReference type="NCBIfam" id="TIGR00675">
    <property type="entry name" value="dcm"/>
    <property type="match status" value="1"/>
</dbReference>
<dbReference type="PRINTS" id="PR00105">
    <property type="entry name" value="C5METTRFRASE"/>
</dbReference>
<dbReference type="RefSeq" id="WP_407280345.1">
    <property type="nucleotide sequence ID" value="NZ_CP141259.1"/>
</dbReference>
<dbReference type="Proteomes" id="UP001626593">
    <property type="component" value="Chromosome"/>
</dbReference>